<evidence type="ECO:0000256" key="11">
    <source>
        <dbReference type="ARBA" id="ARBA00047995"/>
    </source>
</evidence>
<dbReference type="InterPro" id="IPR049730">
    <property type="entry name" value="SNF2/RAD54-like_C"/>
</dbReference>
<comment type="catalytic activity">
    <reaction evidence="11">
        <text>ATP + H2O = ADP + phosphate + H(+)</text>
        <dbReference type="Rhea" id="RHEA:13065"/>
        <dbReference type="ChEBI" id="CHEBI:15377"/>
        <dbReference type="ChEBI" id="CHEBI:15378"/>
        <dbReference type="ChEBI" id="CHEBI:30616"/>
        <dbReference type="ChEBI" id="CHEBI:43474"/>
        <dbReference type="ChEBI" id="CHEBI:456216"/>
        <dbReference type="EC" id="3.6.4.12"/>
    </reaction>
</comment>
<dbReference type="SMART" id="SM00490">
    <property type="entry name" value="HELICc"/>
    <property type="match status" value="1"/>
</dbReference>
<dbReference type="GO" id="GO:0005524">
    <property type="term" value="F:ATP binding"/>
    <property type="evidence" value="ECO:0007669"/>
    <property type="project" value="UniProtKB-KW"/>
</dbReference>
<dbReference type="InterPro" id="IPR038718">
    <property type="entry name" value="SNF2-like_sf"/>
</dbReference>
<dbReference type="GO" id="GO:0005694">
    <property type="term" value="C:chromosome"/>
    <property type="evidence" value="ECO:0007669"/>
    <property type="project" value="UniProtKB-ARBA"/>
</dbReference>
<reference evidence="15 16" key="1">
    <citation type="journal article" date="2023" name="G3 (Bethesda)">
        <title>A high-quality reference genome for the fission yeast Schizosaccharomyces osmophilus.</title>
        <authorList>
            <person name="Jia G.S."/>
            <person name="Zhang W.C."/>
            <person name="Liang Y."/>
            <person name="Liu X.H."/>
            <person name="Rhind N."/>
            <person name="Pidoux A."/>
            <person name="Brysch-Herzberg M."/>
            <person name="Du L.L."/>
        </authorList>
    </citation>
    <scope>NUCLEOTIDE SEQUENCE [LARGE SCALE GENOMIC DNA]</scope>
    <source>
        <strain evidence="15 16">CBS 15793</strain>
    </source>
</reference>
<dbReference type="GO" id="GO:0005634">
    <property type="term" value="C:nucleus"/>
    <property type="evidence" value="ECO:0007669"/>
    <property type="project" value="UniProtKB-SubCell"/>
</dbReference>
<dbReference type="RefSeq" id="XP_056035096.1">
    <property type="nucleotide sequence ID" value="XM_056180725.1"/>
</dbReference>
<keyword evidence="4" id="KW-0547">Nucleotide-binding</keyword>
<evidence type="ECO:0000256" key="2">
    <source>
        <dbReference type="ARBA" id="ARBA00007025"/>
    </source>
</evidence>
<evidence type="ECO:0000256" key="6">
    <source>
        <dbReference type="ARBA" id="ARBA00022806"/>
    </source>
</evidence>
<evidence type="ECO:0000256" key="8">
    <source>
        <dbReference type="ARBA" id="ARBA00022853"/>
    </source>
</evidence>
<feature type="compositionally biased region" description="Basic and acidic residues" evidence="12">
    <location>
        <begin position="177"/>
        <end position="189"/>
    </location>
</feature>
<evidence type="ECO:0000256" key="3">
    <source>
        <dbReference type="ARBA" id="ARBA00012551"/>
    </source>
</evidence>
<evidence type="ECO:0000256" key="5">
    <source>
        <dbReference type="ARBA" id="ARBA00022801"/>
    </source>
</evidence>
<evidence type="ECO:0000259" key="14">
    <source>
        <dbReference type="PROSITE" id="PS51194"/>
    </source>
</evidence>
<comment type="subcellular location">
    <subcellularLocation>
        <location evidence="1">Nucleus</location>
    </subcellularLocation>
</comment>
<evidence type="ECO:0000313" key="15">
    <source>
        <dbReference type="EMBL" id="WBW70853.1"/>
    </source>
</evidence>
<evidence type="ECO:0000256" key="10">
    <source>
        <dbReference type="ARBA" id="ARBA00023242"/>
    </source>
</evidence>
<keyword evidence="5" id="KW-0378">Hydrolase</keyword>
<comment type="similarity">
    <text evidence="2">Belongs to the SNF2/RAD54 helicase family.</text>
</comment>
<dbReference type="EC" id="3.6.4.12" evidence="3"/>
<keyword evidence="9" id="KW-0238">DNA-binding</keyword>
<dbReference type="GO" id="GO:0003677">
    <property type="term" value="F:DNA binding"/>
    <property type="evidence" value="ECO:0007669"/>
    <property type="project" value="UniProtKB-KW"/>
</dbReference>
<dbReference type="Pfam" id="PF00271">
    <property type="entry name" value="Helicase_C"/>
    <property type="match status" value="1"/>
</dbReference>
<dbReference type="AlphaFoldDB" id="A0AAE9WA79"/>
<dbReference type="FunFam" id="3.40.50.10810:FF:000014">
    <property type="entry name" value="SWI/SNF-related matrix-associated actin-dependent regulator of chromatin subfamily A containing DEAD/H box 1"/>
    <property type="match status" value="1"/>
</dbReference>
<feature type="domain" description="Helicase C-terminal" evidence="14">
    <location>
        <begin position="771"/>
        <end position="921"/>
    </location>
</feature>
<evidence type="ECO:0000259" key="13">
    <source>
        <dbReference type="PROSITE" id="PS51192"/>
    </source>
</evidence>
<dbReference type="EMBL" id="CP115611">
    <property type="protein sequence ID" value="WBW70853.1"/>
    <property type="molecule type" value="Genomic_DNA"/>
</dbReference>
<dbReference type="Gene3D" id="3.40.50.10810">
    <property type="entry name" value="Tandem AAA-ATPase domain"/>
    <property type="match status" value="1"/>
</dbReference>
<evidence type="ECO:0000313" key="16">
    <source>
        <dbReference type="Proteomes" id="UP001212411"/>
    </source>
</evidence>
<feature type="compositionally biased region" description="Acidic residues" evidence="12">
    <location>
        <begin position="223"/>
        <end position="237"/>
    </location>
</feature>
<organism evidence="15 16">
    <name type="scientific">Schizosaccharomyces osmophilus</name>
    <dbReference type="NCBI Taxonomy" id="2545709"/>
    <lineage>
        <taxon>Eukaryota</taxon>
        <taxon>Fungi</taxon>
        <taxon>Dikarya</taxon>
        <taxon>Ascomycota</taxon>
        <taxon>Taphrinomycotina</taxon>
        <taxon>Schizosaccharomycetes</taxon>
        <taxon>Schizosaccharomycetales</taxon>
        <taxon>Schizosaccharomycetaceae</taxon>
        <taxon>Schizosaccharomyces</taxon>
    </lineage>
</organism>
<dbReference type="KEGG" id="som:SOMG_01932"/>
<dbReference type="InterPro" id="IPR000330">
    <property type="entry name" value="SNF2_N"/>
</dbReference>
<dbReference type="PANTHER" id="PTHR10799">
    <property type="entry name" value="SNF2/RAD54 HELICASE FAMILY"/>
    <property type="match status" value="1"/>
</dbReference>
<dbReference type="PROSITE" id="PS51194">
    <property type="entry name" value="HELICASE_CTER"/>
    <property type="match status" value="1"/>
</dbReference>
<keyword evidence="8" id="KW-0156">Chromatin regulator</keyword>
<dbReference type="GO" id="GO:0003678">
    <property type="term" value="F:DNA helicase activity"/>
    <property type="evidence" value="ECO:0007669"/>
    <property type="project" value="UniProtKB-EC"/>
</dbReference>
<keyword evidence="16" id="KW-1185">Reference proteome</keyword>
<dbReference type="SMART" id="SM00487">
    <property type="entry name" value="DEXDc"/>
    <property type="match status" value="1"/>
</dbReference>
<dbReference type="InterPro" id="IPR027417">
    <property type="entry name" value="P-loop_NTPase"/>
</dbReference>
<evidence type="ECO:0000256" key="12">
    <source>
        <dbReference type="SAM" id="MobiDB-lite"/>
    </source>
</evidence>
<dbReference type="Gene3D" id="3.40.50.300">
    <property type="entry name" value="P-loop containing nucleotide triphosphate hydrolases"/>
    <property type="match status" value="1"/>
</dbReference>
<dbReference type="Proteomes" id="UP001212411">
    <property type="component" value="Chromosome 1"/>
</dbReference>
<dbReference type="CDD" id="cd18793">
    <property type="entry name" value="SF2_C_SNF"/>
    <property type="match status" value="1"/>
</dbReference>
<dbReference type="InterPro" id="IPR014001">
    <property type="entry name" value="Helicase_ATP-bd"/>
</dbReference>
<dbReference type="CDD" id="cd17998">
    <property type="entry name" value="DEXHc_SMARCAD1"/>
    <property type="match status" value="1"/>
</dbReference>
<gene>
    <name evidence="15" type="primary">fft1</name>
    <name evidence="15" type="ORF">SOMG_01932</name>
</gene>
<dbReference type="PROSITE" id="PS51192">
    <property type="entry name" value="HELICASE_ATP_BIND_1"/>
    <property type="match status" value="1"/>
</dbReference>
<protein>
    <recommendedName>
        <fullName evidence="3">DNA helicase</fullName>
        <ecNumber evidence="3">3.6.4.12</ecNumber>
    </recommendedName>
</protein>
<keyword evidence="10" id="KW-0539">Nucleus</keyword>
<name>A0AAE9WA79_9SCHI</name>
<feature type="domain" description="Helicase ATP-binding" evidence="13">
    <location>
        <begin position="428"/>
        <end position="594"/>
    </location>
</feature>
<feature type="region of interest" description="Disordered" evidence="12">
    <location>
        <begin position="167"/>
        <end position="258"/>
    </location>
</feature>
<keyword evidence="6" id="KW-0347">Helicase</keyword>
<feature type="region of interest" description="Disordered" evidence="12">
    <location>
        <begin position="1"/>
        <end position="25"/>
    </location>
</feature>
<dbReference type="GeneID" id="80875414"/>
<dbReference type="GO" id="GO:0140658">
    <property type="term" value="F:ATP-dependent chromatin remodeler activity"/>
    <property type="evidence" value="ECO:0007669"/>
    <property type="project" value="UniProtKB-ARBA"/>
</dbReference>
<sequence length="934" mass="108480">MLDKESKDLVTVPSPSPPGTPVRENHQIFINSSPIEESPVRNTGREIDQSGLHLASRKDFRDRLNPLTLESVAPEDTNSQKKINRILQEKNDESIVSRIEAKTKSNNRDNSEMNDAMNTETMESKINFVKRRFPELDENDIVDKLKKFNWKENMVLHKLTFQRLLKEPGGRVGNKNSRKEKNNKPEKAALPKTHIPRKRDLQNGEPVEPTKSRKKTSRVIQLSEEEEEEEEDEDEEDRTSTFPLKNTEYEKENTPNPAFEDASVEEFDKHQVQNVSDEESDYDKRVLDFLNSCSLQELIDVSSCPHDIVEYFITKRPYPSLNKAEVVHKKKVTDKQKRSKSDSFKVGKKVVNSTYEVLQGFDAVDSLINRCENYGRLIANTLKNWHNIQQDKNHEECIPMDYMEEQPGLLAPGVTLKNYQIMGVNWLRLMYHADLSGILADEMGLGKTCQVIAFLASVKENNIRGPHLIVVPASTLENWLREFAKFCPSLRVEEYSGSQAERIEKRYYLTDNEYDVLVTNYHMASGSRDDRAFLRRQRFNICVFDEGHYLKNRMSERYKHLMNITAKFRLLITGTPLQNNLKELISLLAFMLPKMFDSNMQGLDIIYKIKPSTDGNFERAYLSQQRISRAKSIMNPFILRRKKADVLSDLPEKKQLVEYCHMEPSQKDIYVKLIKMRNDSSSNRENIIMQLRKVVNHQLLFRSIYSLETLRTMSKRILREDQYLDANESYIYEDMEVMSDFELHHLCMQFKSLHQFQLQGEPWMKSGKVNKLVSLLHESKSEDRILIFSQFTQVLDILELVLKTIGIKFLRLDGSTPVDTRQSLLDEFYENPEYKVFLLSTKSGGFGINLTCANVVVMYDCSFNPFDDLQAEDRAHRVGQTRPVSVYRLVTENSIEENIRKLAATKLTLESSLTTESERIQKEITEDLIHSLPR</sequence>
<dbReference type="SUPFAM" id="SSF52540">
    <property type="entry name" value="P-loop containing nucleoside triphosphate hydrolases"/>
    <property type="match status" value="2"/>
</dbReference>
<keyword evidence="7" id="KW-0067">ATP-binding</keyword>
<proteinExistence type="inferred from homology"/>
<dbReference type="GO" id="GO:0016787">
    <property type="term" value="F:hydrolase activity"/>
    <property type="evidence" value="ECO:0007669"/>
    <property type="project" value="UniProtKB-KW"/>
</dbReference>
<dbReference type="InterPro" id="IPR001650">
    <property type="entry name" value="Helicase_C-like"/>
</dbReference>
<accession>A0AAE9WA79</accession>
<evidence type="ECO:0000256" key="9">
    <source>
        <dbReference type="ARBA" id="ARBA00023125"/>
    </source>
</evidence>
<evidence type="ECO:0000256" key="1">
    <source>
        <dbReference type="ARBA" id="ARBA00004123"/>
    </source>
</evidence>
<evidence type="ECO:0000256" key="7">
    <source>
        <dbReference type="ARBA" id="ARBA00022840"/>
    </source>
</evidence>
<evidence type="ECO:0000256" key="4">
    <source>
        <dbReference type="ARBA" id="ARBA00022741"/>
    </source>
</evidence>
<dbReference type="Pfam" id="PF00176">
    <property type="entry name" value="SNF2-rel_dom"/>
    <property type="match status" value="1"/>
</dbReference>